<evidence type="ECO:0000313" key="2">
    <source>
        <dbReference type="EMBL" id="CUN91739.1"/>
    </source>
</evidence>
<organism evidence="2 3">
    <name type="scientific">Fusicatenibacter saccharivorans</name>
    <dbReference type="NCBI Taxonomy" id="1150298"/>
    <lineage>
        <taxon>Bacteria</taxon>
        <taxon>Bacillati</taxon>
        <taxon>Bacillota</taxon>
        <taxon>Clostridia</taxon>
        <taxon>Lachnospirales</taxon>
        <taxon>Lachnospiraceae</taxon>
        <taxon>Fusicatenibacter</taxon>
    </lineage>
</organism>
<dbReference type="PANTHER" id="PTHR37301:SF1">
    <property type="entry name" value="DNA-BINDING PROTEIN"/>
    <property type="match status" value="1"/>
</dbReference>
<dbReference type="Proteomes" id="UP000095706">
    <property type="component" value="Unassembled WGS sequence"/>
</dbReference>
<dbReference type="InterPro" id="IPR010982">
    <property type="entry name" value="Lambda_DNA-bd_dom_sf"/>
</dbReference>
<evidence type="ECO:0000259" key="1">
    <source>
        <dbReference type="PROSITE" id="PS50943"/>
    </source>
</evidence>
<dbReference type="CDD" id="cd00093">
    <property type="entry name" value="HTH_XRE"/>
    <property type="match status" value="1"/>
</dbReference>
<evidence type="ECO:0000313" key="3">
    <source>
        <dbReference type="Proteomes" id="UP000095706"/>
    </source>
</evidence>
<feature type="domain" description="HTH cro/C1-type" evidence="1">
    <location>
        <begin position="8"/>
        <end position="61"/>
    </location>
</feature>
<sequence length="79" mass="9012">MRISYNPLWKMLIDKGMNKKELRELSGISTASMAKLGKGENITTDVLLRICTALNCQISDILETLPDEETEKNEELREK</sequence>
<dbReference type="Gene3D" id="1.10.260.40">
    <property type="entry name" value="lambda repressor-like DNA-binding domains"/>
    <property type="match status" value="1"/>
</dbReference>
<dbReference type="AlphaFoldDB" id="A0A174AV10"/>
<dbReference type="RefSeq" id="WP_055226677.1">
    <property type="nucleotide sequence ID" value="NZ_CAXSRP010000005.1"/>
</dbReference>
<reference evidence="2 3" key="1">
    <citation type="submission" date="2015-09" db="EMBL/GenBank/DDBJ databases">
        <authorList>
            <consortium name="Pathogen Informatics"/>
        </authorList>
    </citation>
    <scope>NUCLEOTIDE SEQUENCE [LARGE SCALE GENOMIC DNA]</scope>
    <source>
        <strain evidence="2 3">2789STDY5608849</strain>
    </source>
</reference>
<dbReference type="SUPFAM" id="SSF47413">
    <property type="entry name" value="lambda repressor-like DNA-binding domains"/>
    <property type="match status" value="1"/>
</dbReference>
<dbReference type="PROSITE" id="PS50943">
    <property type="entry name" value="HTH_CROC1"/>
    <property type="match status" value="1"/>
</dbReference>
<dbReference type="PANTHER" id="PTHR37301">
    <property type="entry name" value="DNA-BINDING PROTEIN-RELATED"/>
    <property type="match status" value="1"/>
</dbReference>
<accession>A0A174AV10</accession>
<proteinExistence type="predicted"/>
<protein>
    <submittedName>
        <fullName evidence="2">Anaerobic benzoate catabolism transcriptional regulator</fullName>
    </submittedName>
</protein>
<dbReference type="EMBL" id="CYYV01000004">
    <property type="protein sequence ID" value="CUN91739.1"/>
    <property type="molecule type" value="Genomic_DNA"/>
</dbReference>
<dbReference type="InterPro" id="IPR001387">
    <property type="entry name" value="Cro/C1-type_HTH"/>
</dbReference>
<dbReference type="Pfam" id="PF13443">
    <property type="entry name" value="HTH_26"/>
    <property type="match status" value="1"/>
</dbReference>
<dbReference type="GO" id="GO:0003677">
    <property type="term" value="F:DNA binding"/>
    <property type="evidence" value="ECO:0007669"/>
    <property type="project" value="InterPro"/>
</dbReference>
<name>A0A174AV10_9FIRM</name>
<gene>
    <name evidence="2" type="ORF">ERS852406_00906</name>
</gene>